<protein>
    <recommendedName>
        <fullName evidence="4">Long-chain-fatty-acyl-CoA reductase</fullName>
    </recommendedName>
</protein>
<sequence>MTTTRQRIEALLASRDHLVPWLGDFDATSLHALLETQLGAVDALDAWIPRGDTRARAAPLSPLLHVISGNTPHSAFQSVVRGLLVGAHNRVKLPSAGMPEFEAWVAMLPPELSALVEIRHDFPDAWRDSTAAVLFGQASTMETFRHMLPPGIPIIEHGPKLSIGVVFDPDDRAAELAARDILAFEQRGCLSLQAVYVAGGPISARAFSERLARAMARHRKEEPRLPLTLSESGAIANARELVRFQAANGEDTTLWESPGDTSWTVVYQTDPTLAPGPLNGYATVHPLPSGGRLREALGPETAYLSTMAIHPCEDALADRMEPLAAPRTCALGQSQQPPLFWHHDGRMPLADLVMWRDRS</sequence>
<evidence type="ECO:0000256" key="1">
    <source>
        <dbReference type="ARBA" id="ARBA00022857"/>
    </source>
</evidence>
<proteinExistence type="predicted"/>
<accession>A0A975J1B7</accession>
<dbReference type="InterPro" id="IPR008670">
    <property type="entry name" value="CoA_reduct_LuxC"/>
</dbReference>
<reference evidence="2" key="1">
    <citation type="submission" date="2021-04" db="EMBL/GenBank/DDBJ databases">
        <title>Luteolibacter sp. 32A isolated from the skin of an Anderson's salamander (Ambystoma andersonii).</title>
        <authorList>
            <person name="Spergser J."/>
            <person name="Busse H.-J."/>
        </authorList>
    </citation>
    <scope>NUCLEOTIDE SEQUENCE</scope>
    <source>
        <strain evidence="2">32A</strain>
    </source>
</reference>
<dbReference type="KEGG" id="lamb:KBB96_04590"/>
<keyword evidence="1" id="KW-0521">NADP</keyword>
<dbReference type="Pfam" id="PF05893">
    <property type="entry name" value="LuxC"/>
    <property type="match status" value="1"/>
</dbReference>
<dbReference type="RefSeq" id="WP_211632823.1">
    <property type="nucleotide sequence ID" value="NZ_CP073100.1"/>
</dbReference>
<dbReference type="AlphaFoldDB" id="A0A975J1B7"/>
<dbReference type="Proteomes" id="UP000676169">
    <property type="component" value="Chromosome"/>
</dbReference>
<evidence type="ECO:0008006" key="4">
    <source>
        <dbReference type="Google" id="ProtNLM"/>
    </source>
</evidence>
<gene>
    <name evidence="2" type="ORF">KBB96_04590</name>
</gene>
<name>A0A975J1B7_9BACT</name>
<keyword evidence="3" id="KW-1185">Reference proteome</keyword>
<dbReference type="GO" id="GO:0003995">
    <property type="term" value="F:acyl-CoA dehydrogenase activity"/>
    <property type="evidence" value="ECO:0007669"/>
    <property type="project" value="InterPro"/>
</dbReference>
<organism evidence="2 3">
    <name type="scientific">Luteolibacter ambystomatis</name>
    <dbReference type="NCBI Taxonomy" id="2824561"/>
    <lineage>
        <taxon>Bacteria</taxon>
        <taxon>Pseudomonadati</taxon>
        <taxon>Verrucomicrobiota</taxon>
        <taxon>Verrucomicrobiia</taxon>
        <taxon>Verrucomicrobiales</taxon>
        <taxon>Verrucomicrobiaceae</taxon>
        <taxon>Luteolibacter</taxon>
    </lineage>
</organism>
<dbReference type="EMBL" id="CP073100">
    <property type="protein sequence ID" value="QUE52172.1"/>
    <property type="molecule type" value="Genomic_DNA"/>
</dbReference>
<evidence type="ECO:0000313" key="3">
    <source>
        <dbReference type="Proteomes" id="UP000676169"/>
    </source>
</evidence>
<evidence type="ECO:0000313" key="2">
    <source>
        <dbReference type="EMBL" id="QUE52172.1"/>
    </source>
</evidence>
<dbReference type="GO" id="GO:0008218">
    <property type="term" value="P:bioluminescence"/>
    <property type="evidence" value="ECO:0007669"/>
    <property type="project" value="InterPro"/>
</dbReference>